<feature type="transmembrane region" description="Helical" evidence="5">
    <location>
        <begin position="275"/>
        <end position="296"/>
    </location>
</feature>
<dbReference type="InterPro" id="IPR001750">
    <property type="entry name" value="ND/Mrp_TM"/>
</dbReference>
<evidence type="ECO:0000256" key="4">
    <source>
        <dbReference type="ARBA" id="ARBA00023136"/>
    </source>
</evidence>
<feature type="transmembrane region" description="Helical" evidence="5">
    <location>
        <begin position="369"/>
        <end position="390"/>
    </location>
</feature>
<keyword evidence="5" id="KW-0813">Transport</keyword>
<keyword evidence="9" id="KW-1185">Reference proteome</keyword>
<dbReference type="InterPro" id="IPR010096">
    <property type="entry name" value="NADH-Q_OxRdtase_suN/2"/>
</dbReference>
<comment type="function">
    <text evidence="5">NDH-1 shuttles electrons from NADH, via FMN and iron-sulfur (Fe-S) centers, to quinones in the respiratory chain. The immediate electron acceptor for the enzyme in this species is believed to be a menaquinone. Couples the redox reaction to proton translocation (for every two electrons transferred, four hydrogen ions are translocated across the cytoplasmic membrane), and thus conserves the redox energy in a proton gradient.</text>
</comment>
<name>A0ABZ0ILL4_9BACT</name>
<evidence type="ECO:0000313" key="9">
    <source>
        <dbReference type="Proteomes" id="UP001302349"/>
    </source>
</evidence>
<dbReference type="RefSeq" id="WP_317488092.1">
    <property type="nucleotide sequence ID" value="NZ_CP136051.1"/>
</dbReference>
<evidence type="ECO:0000259" key="7">
    <source>
        <dbReference type="Pfam" id="PF00361"/>
    </source>
</evidence>
<feature type="transmembrane region" description="Helical" evidence="5">
    <location>
        <begin position="327"/>
        <end position="348"/>
    </location>
</feature>
<feature type="transmembrane region" description="Helical" evidence="5">
    <location>
        <begin position="209"/>
        <end position="230"/>
    </location>
</feature>
<proteinExistence type="inferred from homology"/>
<comment type="catalytic activity">
    <reaction evidence="5">
        <text>a quinone + NADH + 5 H(+)(in) = a quinol + NAD(+) + 4 H(+)(out)</text>
        <dbReference type="Rhea" id="RHEA:57888"/>
        <dbReference type="ChEBI" id="CHEBI:15378"/>
        <dbReference type="ChEBI" id="CHEBI:24646"/>
        <dbReference type="ChEBI" id="CHEBI:57540"/>
        <dbReference type="ChEBI" id="CHEBI:57945"/>
        <dbReference type="ChEBI" id="CHEBI:132124"/>
    </reaction>
</comment>
<dbReference type="PANTHER" id="PTHR22773">
    <property type="entry name" value="NADH DEHYDROGENASE"/>
    <property type="match status" value="1"/>
</dbReference>
<dbReference type="EMBL" id="CP136051">
    <property type="protein sequence ID" value="WOK05333.1"/>
    <property type="molecule type" value="Genomic_DNA"/>
</dbReference>
<keyword evidence="5" id="KW-1278">Translocase</keyword>
<feature type="transmembrane region" description="Helical" evidence="5">
    <location>
        <begin position="242"/>
        <end position="263"/>
    </location>
</feature>
<gene>
    <name evidence="5" type="primary">nuoN</name>
    <name evidence="8" type="ORF">RT717_19830</name>
</gene>
<reference evidence="8 9" key="1">
    <citation type="journal article" date="2023" name="Microbiol. Resour. Announc.">
        <title>Complete Genome Sequence of Imperialibacter roseus strain P4T.</title>
        <authorList>
            <person name="Tizabi D.R."/>
            <person name="Bachvaroff T."/>
            <person name="Hill R.T."/>
        </authorList>
    </citation>
    <scope>NUCLEOTIDE SEQUENCE [LARGE SCALE GENOMIC DNA]</scope>
    <source>
        <strain evidence="8 9">P4T</strain>
    </source>
</reference>
<keyword evidence="5" id="KW-1003">Cell membrane</keyword>
<feature type="transmembrane region" description="Helical" evidence="5">
    <location>
        <begin position="454"/>
        <end position="474"/>
    </location>
</feature>
<evidence type="ECO:0000256" key="1">
    <source>
        <dbReference type="ARBA" id="ARBA00004127"/>
    </source>
</evidence>
<feature type="transmembrane region" description="Helical" evidence="5">
    <location>
        <begin position="303"/>
        <end position="321"/>
    </location>
</feature>
<keyword evidence="5" id="KW-0874">Quinone</keyword>
<evidence type="ECO:0000256" key="5">
    <source>
        <dbReference type="HAMAP-Rule" id="MF_00445"/>
    </source>
</evidence>
<comment type="similarity">
    <text evidence="5">Belongs to the complex I subunit 2 family.</text>
</comment>
<sequence length="493" mass="54506">MHKEGLSFQLLEALGSLNQVGPELAIGAGIILLLIVDLITSGKRPLLLLVLSMLFAFVALWLILPLWVQEPEGGLLFSGQLTADRHALFAKAIILLALALTLLFGTGLQLRTEYYYILLSLALGGMLMVSSTTLLSVYLALELTSISGYILTVFGFKKLNFEAGIKYLLFGAFASGLMLYGISLLYGLTGSLAFTTEAFVTQLQQANEPLALFAIVLVLMGIFFKIALFPMHLWTPDIYQTAPVPVAAIFSVVPKIGGLIVLLRLTEGFSVVSSYSQFLIFMASVSIVFGNIAALNQSNVRRMLAYSSIAQAGFLVLPIAINDGFAVTSFYFYIFIYLFMNYLAFYLVDHMEREQKFSFNDYKGLGKKHAFLAVAFLVAMMSLVGFPPLAGFSGKLYIFSSLWNEWQTSSGSLLLFVLLIAAGNTVVALFYYLKIPYFMFLKVEEKNNSEMETLTAGQIMTACLLVFMLVFFFLKPDSLIQVIQQIPFPVTHL</sequence>
<comment type="subunit">
    <text evidence="5">NDH-1 is composed of 14 different subunits. Subunits NuoA, H, J, K, L, M, N constitute the membrane sector of the complex.</text>
</comment>
<feature type="transmembrane region" description="Helical" evidence="5">
    <location>
        <begin position="168"/>
        <end position="189"/>
    </location>
</feature>
<feature type="domain" description="NADH:quinone oxidoreductase/Mrp antiporter transmembrane" evidence="7">
    <location>
        <begin position="131"/>
        <end position="405"/>
    </location>
</feature>
<keyword evidence="4 5" id="KW-0472">Membrane</keyword>
<accession>A0ABZ0ILL4</accession>
<feature type="transmembrane region" description="Helical" evidence="5">
    <location>
        <begin position="410"/>
        <end position="433"/>
    </location>
</feature>
<keyword evidence="2 5" id="KW-0812">Transmembrane</keyword>
<keyword evidence="3 5" id="KW-1133">Transmembrane helix</keyword>
<feature type="transmembrane region" description="Helical" evidence="5">
    <location>
        <begin position="137"/>
        <end position="156"/>
    </location>
</feature>
<dbReference type="NCBIfam" id="TIGR01770">
    <property type="entry name" value="NDH_I_N"/>
    <property type="match status" value="1"/>
</dbReference>
<feature type="transmembrane region" description="Helical" evidence="5">
    <location>
        <begin position="46"/>
        <end position="68"/>
    </location>
</feature>
<evidence type="ECO:0000256" key="2">
    <source>
        <dbReference type="ARBA" id="ARBA00022692"/>
    </source>
</evidence>
<dbReference type="EC" id="7.1.1.-" evidence="5"/>
<dbReference type="Pfam" id="PF00361">
    <property type="entry name" value="Proton_antipo_M"/>
    <property type="match status" value="1"/>
</dbReference>
<evidence type="ECO:0000256" key="3">
    <source>
        <dbReference type="ARBA" id="ARBA00022989"/>
    </source>
</evidence>
<protein>
    <recommendedName>
        <fullName evidence="5">NADH-quinone oxidoreductase subunit N</fullName>
        <ecNumber evidence="5">7.1.1.-</ecNumber>
    </recommendedName>
    <alternativeName>
        <fullName evidence="5">NADH dehydrogenase I subunit N</fullName>
    </alternativeName>
    <alternativeName>
        <fullName evidence="5">NDH-1 subunit N</fullName>
    </alternativeName>
</protein>
<evidence type="ECO:0000256" key="6">
    <source>
        <dbReference type="RuleBase" id="RU000320"/>
    </source>
</evidence>
<feature type="transmembrane region" description="Helical" evidence="5">
    <location>
        <begin position="114"/>
        <end position="131"/>
    </location>
</feature>
<dbReference type="HAMAP" id="MF_00445">
    <property type="entry name" value="NDH1_NuoN_1"/>
    <property type="match status" value="1"/>
</dbReference>
<comment type="subcellular location">
    <subcellularLocation>
        <location evidence="5">Cell membrane</location>
        <topology evidence="5">Multi-pass membrane protein</topology>
    </subcellularLocation>
    <subcellularLocation>
        <location evidence="1">Endomembrane system</location>
        <topology evidence="1">Multi-pass membrane protein</topology>
    </subcellularLocation>
    <subcellularLocation>
        <location evidence="6">Membrane</location>
        <topology evidence="6">Multi-pass membrane protein</topology>
    </subcellularLocation>
</comment>
<feature type="transmembrane region" description="Helical" evidence="5">
    <location>
        <begin position="88"/>
        <end position="107"/>
    </location>
</feature>
<feature type="transmembrane region" description="Helical" evidence="5">
    <location>
        <begin position="20"/>
        <end position="39"/>
    </location>
</feature>
<evidence type="ECO:0000313" key="8">
    <source>
        <dbReference type="EMBL" id="WOK05333.1"/>
    </source>
</evidence>
<keyword evidence="5" id="KW-0520">NAD</keyword>
<organism evidence="8 9">
    <name type="scientific">Imperialibacter roseus</name>
    <dbReference type="NCBI Taxonomy" id="1324217"/>
    <lineage>
        <taxon>Bacteria</taxon>
        <taxon>Pseudomonadati</taxon>
        <taxon>Bacteroidota</taxon>
        <taxon>Cytophagia</taxon>
        <taxon>Cytophagales</taxon>
        <taxon>Flammeovirgaceae</taxon>
        <taxon>Imperialibacter</taxon>
    </lineage>
</organism>
<dbReference type="Proteomes" id="UP001302349">
    <property type="component" value="Chromosome"/>
</dbReference>